<gene>
    <name evidence="1" type="ORF">OIU74_005548</name>
</gene>
<keyword evidence="2" id="KW-1185">Reference proteome</keyword>
<dbReference type="AlphaFoldDB" id="A0A9Q0UPZ5"/>
<protein>
    <submittedName>
        <fullName evidence="1">Uncharacterized protein</fullName>
    </submittedName>
</protein>
<evidence type="ECO:0000313" key="1">
    <source>
        <dbReference type="EMBL" id="KAJ6733778.1"/>
    </source>
</evidence>
<name>A0A9Q0UPZ5_9ROSI</name>
<reference evidence="1" key="1">
    <citation type="submission" date="2022-11" db="EMBL/GenBank/DDBJ databases">
        <authorList>
            <person name="Hyden B.L."/>
            <person name="Feng K."/>
            <person name="Yates T."/>
            <person name="Jawdy S."/>
            <person name="Smart L.B."/>
            <person name="Muchero W."/>
        </authorList>
    </citation>
    <scope>NUCLEOTIDE SEQUENCE</scope>
    <source>
        <tissue evidence="1">Shoot tip</tissue>
    </source>
</reference>
<organism evidence="1 2">
    <name type="scientific">Salix koriyanagi</name>
    <dbReference type="NCBI Taxonomy" id="2511006"/>
    <lineage>
        <taxon>Eukaryota</taxon>
        <taxon>Viridiplantae</taxon>
        <taxon>Streptophyta</taxon>
        <taxon>Embryophyta</taxon>
        <taxon>Tracheophyta</taxon>
        <taxon>Spermatophyta</taxon>
        <taxon>Magnoliopsida</taxon>
        <taxon>eudicotyledons</taxon>
        <taxon>Gunneridae</taxon>
        <taxon>Pentapetalae</taxon>
        <taxon>rosids</taxon>
        <taxon>fabids</taxon>
        <taxon>Malpighiales</taxon>
        <taxon>Salicaceae</taxon>
        <taxon>Saliceae</taxon>
        <taxon>Salix</taxon>
    </lineage>
</organism>
<sequence length="56" mass="6775">MEEEIHDLGKVRDTCTKLNEKYFTLSFFLYFRIHLLSMQKYIVNEANRGPFNVFLN</sequence>
<comment type="caution">
    <text evidence="1">The sequence shown here is derived from an EMBL/GenBank/DDBJ whole genome shotgun (WGS) entry which is preliminary data.</text>
</comment>
<reference evidence="1" key="2">
    <citation type="journal article" date="2023" name="Int. J. Mol. Sci.">
        <title>De Novo Assembly and Annotation of 11 Diverse Shrub Willow (Salix) Genomes Reveals Novel Gene Organization in Sex-Linked Regions.</title>
        <authorList>
            <person name="Hyden B."/>
            <person name="Feng K."/>
            <person name="Yates T.B."/>
            <person name="Jawdy S."/>
            <person name="Cereghino C."/>
            <person name="Smart L.B."/>
            <person name="Muchero W."/>
        </authorList>
    </citation>
    <scope>NUCLEOTIDE SEQUENCE</scope>
    <source>
        <tissue evidence="1">Shoot tip</tissue>
    </source>
</reference>
<evidence type="ECO:0000313" key="2">
    <source>
        <dbReference type="Proteomes" id="UP001151752"/>
    </source>
</evidence>
<dbReference type="Proteomes" id="UP001151752">
    <property type="component" value="Chromosome 7"/>
</dbReference>
<accession>A0A9Q0UPZ5</accession>
<proteinExistence type="predicted"/>
<dbReference type="EMBL" id="JAPFFM010000011">
    <property type="protein sequence ID" value="KAJ6733778.1"/>
    <property type="molecule type" value="Genomic_DNA"/>
</dbReference>